<gene>
    <name evidence="2" type="ORF">BpHYR1_022294</name>
</gene>
<dbReference type="AlphaFoldDB" id="A0A3M7PNY6"/>
<reference evidence="2 3" key="1">
    <citation type="journal article" date="2018" name="Sci. Rep.">
        <title>Genomic signatures of local adaptation to the degree of environmental predictability in rotifers.</title>
        <authorList>
            <person name="Franch-Gras L."/>
            <person name="Hahn C."/>
            <person name="Garcia-Roger E.M."/>
            <person name="Carmona M.J."/>
            <person name="Serra M."/>
            <person name="Gomez A."/>
        </authorList>
    </citation>
    <scope>NUCLEOTIDE SEQUENCE [LARGE SCALE GENOMIC DNA]</scope>
    <source>
        <strain evidence="2">HYR1</strain>
    </source>
</reference>
<comment type="caution">
    <text evidence="2">The sequence shown here is derived from an EMBL/GenBank/DDBJ whole genome shotgun (WGS) entry which is preliminary data.</text>
</comment>
<evidence type="ECO:0000313" key="3">
    <source>
        <dbReference type="Proteomes" id="UP000276133"/>
    </source>
</evidence>
<dbReference type="Proteomes" id="UP000276133">
    <property type="component" value="Unassembled WGS sequence"/>
</dbReference>
<name>A0A3M7PNY6_BRAPC</name>
<organism evidence="2 3">
    <name type="scientific">Brachionus plicatilis</name>
    <name type="common">Marine rotifer</name>
    <name type="synonym">Brachionus muelleri</name>
    <dbReference type="NCBI Taxonomy" id="10195"/>
    <lineage>
        <taxon>Eukaryota</taxon>
        <taxon>Metazoa</taxon>
        <taxon>Spiralia</taxon>
        <taxon>Gnathifera</taxon>
        <taxon>Rotifera</taxon>
        <taxon>Eurotatoria</taxon>
        <taxon>Monogononta</taxon>
        <taxon>Pseudotrocha</taxon>
        <taxon>Ploima</taxon>
        <taxon>Brachionidae</taxon>
        <taxon>Brachionus</taxon>
    </lineage>
</organism>
<dbReference type="EMBL" id="REGN01009636">
    <property type="protein sequence ID" value="RNA00694.1"/>
    <property type="molecule type" value="Genomic_DNA"/>
</dbReference>
<evidence type="ECO:0000313" key="2">
    <source>
        <dbReference type="EMBL" id="RNA00694.1"/>
    </source>
</evidence>
<sequence>MRIKKTRVNHLKSTSSFYNPTLSKFIWLVNIGEMVFIACVKYVFRFLRLQYRTREYEKILQHSATYFVAPLKIILDKKYATNFKASSFLKLLFLNGFTFALKKMKVSSEVY</sequence>
<feature type="transmembrane region" description="Helical" evidence="1">
    <location>
        <begin position="25"/>
        <end position="44"/>
    </location>
</feature>
<keyword evidence="1" id="KW-0812">Transmembrane</keyword>
<keyword evidence="3" id="KW-1185">Reference proteome</keyword>
<keyword evidence="1" id="KW-1133">Transmembrane helix</keyword>
<keyword evidence="1" id="KW-0472">Membrane</keyword>
<proteinExistence type="predicted"/>
<protein>
    <submittedName>
        <fullName evidence="2">Uncharacterized protein</fullName>
    </submittedName>
</protein>
<accession>A0A3M7PNY6</accession>
<evidence type="ECO:0000256" key="1">
    <source>
        <dbReference type="SAM" id="Phobius"/>
    </source>
</evidence>